<reference evidence="2 3" key="1">
    <citation type="submission" date="2021-06" db="EMBL/GenBank/DDBJ databases">
        <title>Chromosome-level genome assembly of the red-tail catfish (Hemibagrus wyckioides).</title>
        <authorList>
            <person name="Shao F."/>
        </authorList>
    </citation>
    <scope>NUCLEOTIDE SEQUENCE [LARGE SCALE GENOMIC DNA]</scope>
    <source>
        <strain evidence="2">EC202008001</strain>
        <tissue evidence="2">Blood</tissue>
    </source>
</reference>
<evidence type="ECO:0000256" key="1">
    <source>
        <dbReference type="SAM" id="MobiDB-lite"/>
    </source>
</evidence>
<dbReference type="AlphaFoldDB" id="A0A9D3N9Q9"/>
<evidence type="ECO:0000313" key="3">
    <source>
        <dbReference type="Proteomes" id="UP000824219"/>
    </source>
</evidence>
<keyword evidence="3" id="KW-1185">Reference proteome</keyword>
<gene>
    <name evidence="2" type="ORF">KOW79_017442</name>
</gene>
<sequence length="114" mass="12750">MYERRQSGGVQAEPDPECRTDNEAWRDFKTSGAEHPCASHSLFQISLTPLFRIPAFLPSTFPQVTLLDWSQGKQSVLCPDPSEKRAALSPTIRAPWALHYGTDWRSFTAAPCEG</sequence>
<dbReference type="EMBL" id="JAHKSW010000021">
    <property type="protein sequence ID" value="KAG7318968.1"/>
    <property type="molecule type" value="Genomic_DNA"/>
</dbReference>
<evidence type="ECO:0000313" key="2">
    <source>
        <dbReference type="EMBL" id="KAG7318968.1"/>
    </source>
</evidence>
<proteinExistence type="predicted"/>
<dbReference type="Proteomes" id="UP000824219">
    <property type="component" value="Linkage Group LG21"/>
</dbReference>
<organism evidence="2 3">
    <name type="scientific">Hemibagrus wyckioides</name>
    <dbReference type="NCBI Taxonomy" id="337641"/>
    <lineage>
        <taxon>Eukaryota</taxon>
        <taxon>Metazoa</taxon>
        <taxon>Chordata</taxon>
        <taxon>Craniata</taxon>
        <taxon>Vertebrata</taxon>
        <taxon>Euteleostomi</taxon>
        <taxon>Actinopterygii</taxon>
        <taxon>Neopterygii</taxon>
        <taxon>Teleostei</taxon>
        <taxon>Ostariophysi</taxon>
        <taxon>Siluriformes</taxon>
        <taxon>Bagridae</taxon>
        <taxon>Hemibagrus</taxon>
    </lineage>
</organism>
<comment type="caution">
    <text evidence="2">The sequence shown here is derived from an EMBL/GenBank/DDBJ whole genome shotgun (WGS) entry which is preliminary data.</text>
</comment>
<name>A0A9D3N9Q9_9TELE</name>
<feature type="region of interest" description="Disordered" evidence="1">
    <location>
        <begin position="1"/>
        <end position="21"/>
    </location>
</feature>
<accession>A0A9D3N9Q9</accession>
<protein>
    <submittedName>
        <fullName evidence="2">Uncharacterized protein</fullName>
    </submittedName>
</protein>